<name>A0AA38P4U6_9AGAR</name>
<gene>
    <name evidence="1" type="ORF">F5878DRAFT_690523</name>
</gene>
<comment type="caution">
    <text evidence="1">The sequence shown here is derived from an EMBL/GenBank/DDBJ whole genome shotgun (WGS) entry which is preliminary data.</text>
</comment>
<dbReference type="EMBL" id="MU806348">
    <property type="protein sequence ID" value="KAJ3836121.1"/>
    <property type="molecule type" value="Genomic_DNA"/>
</dbReference>
<evidence type="ECO:0000313" key="2">
    <source>
        <dbReference type="Proteomes" id="UP001163846"/>
    </source>
</evidence>
<dbReference type="AlphaFoldDB" id="A0AA38P4U6"/>
<accession>A0AA38P4U6</accession>
<reference evidence="1" key="1">
    <citation type="submission" date="2022-08" db="EMBL/GenBank/DDBJ databases">
        <authorList>
            <consortium name="DOE Joint Genome Institute"/>
            <person name="Min B."/>
            <person name="Riley R."/>
            <person name="Sierra-Patev S."/>
            <person name="Naranjo-Ortiz M."/>
            <person name="Looney B."/>
            <person name="Konkel Z."/>
            <person name="Slot J.C."/>
            <person name="Sakamoto Y."/>
            <person name="Steenwyk J.L."/>
            <person name="Rokas A."/>
            <person name="Carro J."/>
            <person name="Camarero S."/>
            <person name="Ferreira P."/>
            <person name="Molpeceres G."/>
            <person name="Ruiz-Duenas F.J."/>
            <person name="Serrano A."/>
            <person name="Henrissat B."/>
            <person name="Drula E."/>
            <person name="Hughes K.W."/>
            <person name="Mata J.L."/>
            <person name="Ishikawa N.K."/>
            <person name="Vargas-Isla R."/>
            <person name="Ushijima S."/>
            <person name="Smith C.A."/>
            <person name="Ahrendt S."/>
            <person name="Andreopoulos W."/>
            <person name="He G."/>
            <person name="Labutti K."/>
            <person name="Lipzen A."/>
            <person name="Ng V."/>
            <person name="Sandor L."/>
            <person name="Barry K."/>
            <person name="Martinez A.T."/>
            <person name="Xiao Y."/>
            <person name="Gibbons J.G."/>
            <person name="Terashima K."/>
            <person name="Hibbett D.S."/>
            <person name="Grigoriev I.V."/>
        </authorList>
    </citation>
    <scope>NUCLEOTIDE SEQUENCE</scope>
    <source>
        <strain evidence="1">TFB9207</strain>
    </source>
</reference>
<organism evidence="1 2">
    <name type="scientific">Lentinula raphanica</name>
    <dbReference type="NCBI Taxonomy" id="153919"/>
    <lineage>
        <taxon>Eukaryota</taxon>
        <taxon>Fungi</taxon>
        <taxon>Dikarya</taxon>
        <taxon>Basidiomycota</taxon>
        <taxon>Agaricomycotina</taxon>
        <taxon>Agaricomycetes</taxon>
        <taxon>Agaricomycetidae</taxon>
        <taxon>Agaricales</taxon>
        <taxon>Marasmiineae</taxon>
        <taxon>Omphalotaceae</taxon>
        <taxon>Lentinula</taxon>
    </lineage>
</organism>
<sequence length="373" mass="42757">MCLYPVPLPNELLHWIVEDIAYTPKVPWRQNLGDTVNWQLRRACLPFLFREIWIRHDEDAKKLEEHIALCARFIKTLFLCDVDDLTEVGEQIVSRILPQLEQLLDVKLAGCLKRTDLLKTMIAHPTVTSVLVNVLPNVSMCDLDLSKVILNRASSEWPLSPLEQYFDRGMRLLSLILEPPFVDNQSRNNNDKTIRILLAKANGLSSQEWLVTEITMRTGHLLTNNLSLLASSFPELEVLRLNFDSDLGKYDNIQEDLSSVFAQFSYLRVVHIVDIVRRLPFGSEIENRMRPGRQVETTPTLHEIRVGAERELLAFISCVAKQVRTLDLVYIDDAGSGYDDDEEYIQLWGFKGWLHVLNSKRVIGGTLALDHTI</sequence>
<evidence type="ECO:0000313" key="1">
    <source>
        <dbReference type="EMBL" id="KAJ3836121.1"/>
    </source>
</evidence>
<protein>
    <submittedName>
        <fullName evidence="1">Uncharacterized protein</fullName>
    </submittedName>
</protein>
<dbReference type="Proteomes" id="UP001163846">
    <property type="component" value="Unassembled WGS sequence"/>
</dbReference>
<keyword evidence="2" id="KW-1185">Reference proteome</keyword>
<proteinExistence type="predicted"/>